<dbReference type="EMBL" id="MCBR01007238">
    <property type="protein sequence ID" value="RKF76358.1"/>
    <property type="molecule type" value="Genomic_DNA"/>
</dbReference>
<dbReference type="Proteomes" id="UP000285405">
    <property type="component" value="Unassembled WGS sequence"/>
</dbReference>
<reference evidence="1 2" key="1">
    <citation type="journal article" date="2018" name="BMC Genomics">
        <title>Comparative genome analyses reveal sequence features reflecting distinct modes of host-adaptation between dicot and monocot powdery mildew.</title>
        <authorList>
            <person name="Wu Y."/>
            <person name="Ma X."/>
            <person name="Pan Z."/>
            <person name="Kale S.D."/>
            <person name="Song Y."/>
            <person name="King H."/>
            <person name="Zhang Q."/>
            <person name="Presley C."/>
            <person name="Deng X."/>
            <person name="Wei C.I."/>
            <person name="Xiao S."/>
        </authorList>
    </citation>
    <scope>NUCLEOTIDE SEQUENCE [LARGE SCALE GENOMIC DNA]</scope>
    <source>
        <strain evidence="1">UCSC1</strain>
    </source>
</reference>
<sequence length="32" mass="3779">MNILMPRILTYGSWPEKTLEDSMRKLLKTAIK</sequence>
<evidence type="ECO:0000313" key="2">
    <source>
        <dbReference type="Proteomes" id="UP000285405"/>
    </source>
</evidence>
<name>A0A420IP72_9PEZI</name>
<protein>
    <submittedName>
        <fullName evidence="1">Uncharacterized protein</fullName>
    </submittedName>
</protein>
<accession>A0A420IP72</accession>
<dbReference type="AlphaFoldDB" id="A0A420IP72"/>
<evidence type="ECO:0000313" key="1">
    <source>
        <dbReference type="EMBL" id="RKF76358.1"/>
    </source>
</evidence>
<comment type="caution">
    <text evidence="1">The sequence shown here is derived from an EMBL/GenBank/DDBJ whole genome shotgun (WGS) entry which is preliminary data.</text>
</comment>
<organism evidence="1 2">
    <name type="scientific">Golovinomyces cichoracearum</name>
    <dbReference type="NCBI Taxonomy" id="62708"/>
    <lineage>
        <taxon>Eukaryota</taxon>
        <taxon>Fungi</taxon>
        <taxon>Dikarya</taxon>
        <taxon>Ascomycota</taxon>
        <taxon>Pezizomycotina</taxon>
        <taxon>Leotiomycetes</taxon>
        <taxon>Erysiphales</taxon>
        <taxon>Erysiphaceae</taxon>
        <taxon>Golovinomyces</taxon>
    </lineage>
</organism>
<gene>
    <name evidence="1" type="ORF">GcC1_072031</name>
</gene>
<proteinExistence type="predicted"/>